<comment type="subcellular location">
    <subcellularLocation>
        <location evidence="1">Nucleus</location>
        <location evidence="1">Nucleolus</location>
    </subcellularLocation>
</comment>
<dbReference type="EMBL" id="ML976017">
    <property type="protein sequence ID" value="KAF1944402.1"/>
    <property type="molecule type" value="Genomic_DNA"/>
</dbReference>
<feature type="compositionally biased region" description="Basic and acidic residues" evidence="5">
    <location>
        <begin position="539"/>
        <end position="557"/>
    </location>
</feature>
<dbReference type="InterPro" id="IPR056750">
    <property type="entry name" value="RRM_ESF1"/>
</dbReference>
<reference evidence="9" key="1">
    <citation type="journal article" date="2020" name="Stud. Mycol.">
        <title>101 Dothideomycetes genomes: a test case for predicting lifestyles and emergence of pathogens.</title>
        <authorList>
            <person name="Haridas S."/>
            <person name="Albert R."/>
            <person name="Binder M."/>
            <person name="Bloem J."/>
            <person name="Labutti K."/>
            <person name="Salamov A."/>
            <person name="Andreopoulos B."/>
            <person name="Baker S."/>
            <person name="Barry K."/>
            <person name="Bills G."/>
            <person name="Bluhm B."/>
            <person name="Cannon C."/>
            <person name="Castanera R."/>
            <person name="Culley D."/>
            <person name="Daum C."/>
            <person name="Ezra D."/>
            <person name="Gonzalez J."/>
            <person name="Henrissat B."/>
            <person name="Kuo A."/>
            <person name="Liang C."/>
            <person name="Lipzen A."/>
            <person name="Lutzoni F."/>
            <person name="Magnuson J."/>
            <person name="Mondo S."/>
            <person name="Nolan M."/>
            <person name="Ohm R."/>
            <person name="Pangilinan J."/>
            <person name="Park H.-J."/>
            <person name="Ramirez L."/>
            <person name="Alfaro M."/>
            <person name="Sun H."/>
            <person name="Tritt A."/>
            <person name="Yoshinaga Y."/>
            <person name="Zwiers L.-H."/>
            <person name="Turgeon B."/>
            <person name="Goodwin S."/>
            <person name="Spatafora J."/>
            <person name="Crous P."/>
            <person name="Grigoriev I."/>
        </authorList>
    </citation>
    <scope>NUCLEOTIDE SEQUENCE</scope>
    <source>
        <strain evidence="9">CBS 161.51</strain>
    </source>
</reference>
<evidence type="ECO:0000256" key="4">
    <source>
        <dbReference type="ARBA" id="ARBA00023242"/>
    </source>
</evidence>
<feature type="region of interest" description="Disordered" evidence="5">
    <location>
        <begin position="229"/>
        <end position="261"/>
    </location>
</feature>
<dbReference type="GO" id="GO:0003723">
    <property type="term" value="F:RNA binding"/>
    <property type="evidence" value="ECO:0007669"/>
    <property type="project" value="TreeGrafter"/>
</dbReference>
<sequence length="1043" mass="117001">MPLPKRQTIPVKAAKASALTSDTRFANFETDPKFRLPSKKHTKAKLDPRFSRLRSDPDFYNKATVDKYGRKISKEAGKKAIDRLYAVDDDDEEGDEVELERPTEKKRDKAVAKELQRVEKQGFDPIRDGGLESSSDESSSDEEDEAEVEEQTELAGENNAIPTGDISARLAAVNMDWDNIRASDIMAVANSFVPADGRILNVVIYPSEFGMERLQREEIEGPPREIFASTANKNKDNMTTLDDSPQASDAEEEEQTRANFQGDDTGEELRYYYAVITCSSANVAKSIYDSLDGREYLTSANFFDLRFVPDGTEFDQDAHDECGKLPDGYKPNEFTTDALTHSKVKLTWDADDATRREVQKRAFSRKDMDENELQAYLGTDESSSEDEEEIAKTDKAASLRKALGLEAPGKSSKIKKKTSAKRDRDFPKPDSEMQITFTGGLLNDTSNGHVFENEIPVQETSLETYVRKEKERKAKRKERYEAKKEGRDPDAAVEQEADAPGDANDDDDDPFNDPFFGSDPEEAAKASKPESKKSKKAKKREEQEELDQAKAAERADLELLMADEDDSKMRHFDMNEIAKSEKAKKKGKYAKKNAVIVEDNFKINTTDPRFAKLYESHEFAIDPTNPRFKETAGMKALLEEGRKKRKQGKDEDEERERERETKKSKQEEIGGVEDLKKLAARIKAKSKQSIASFDGTCANGAEPDIAGVGVVISFVIASFMTTVASVFAMLLDQAFDSKGHFTPRAPFTYIREHFLEREWKKHYAWRPFLDPLIIGFGDQQLITGYAVLLIGWIKVAQNSLRVQGAHFVLILYICALSSSSHLAALITLRKYFRKYKLIAKIRLTLVVIFALFLLVSMITAISMPPTLVSNKDGTAEERSRIRRLSFLVPLLLIIIGFSTALVCILYDPEGKALSPPPPSSGLSIQSLIRRLTDSKQCRLSCRYIPCPAQIGLRLVYYLFLNPLIAFTVQILLAILSATLVLTQKFAAPENPEKFCGLQDKVENVWGFGQTLSVVMLLLPALTAFQTYLEGRQDIGEGFTVGKG</sequence>
<dbReference type="OrthoDB" id="431825at2759"/>
<evidence type="ECO:0000256" key="3">
    <source>
        <dbReference type="ARBA" id="ARBA00023054"/>
    </source>
</evidence>
<feature type="compositionally biased region" description="Polar residues" evidence="5">
    <location>
        <begin position="433"/>
        <end position="448"/>
    </location>
</feature>
<feature type="region of interest" description="Disordered" evidence="5">
    <location>
        <begin position="90"/>
        <end position="161"/>
    </location>
</feature>
<feature type="transmembrane region" description="Helical" evidence="6">
    <location>
        <begin position="884"/>
        <end position="906"/>
    </location>
</feature>
<feature type="domain" description="NUC153" evidence="7">
    <location>
        <begin position="607"/>
        <end position="635"/>
    </location>
</feature>
<dbReference type="GO" id="GO:0006364">
    <property type="term" value="P:rRNA processing"/>
    <property type="evidence" value="ECO:0007669"/>
    <property type="project" value="InterPro"/>
</dbReference>
<accession>A0A6A5SXF7</accession>
<dbReference type="InterPro" id="IPR012580">
    <property type="entry name" value="NUC153"/>
</dbReference>
<feature type="compositionally biased region" description="Basic and acidic residues" evidence="5">
    <location>
        <begin position="522"/>
        <end position="532"/>
    </location>
</feature>
<evidence type="ECO:0000259" key="8">
    <source>
        <dbReference type="Pfam" id="PF25121"/>
    </source>
</evidence>
<keyword evidence="6" id="KW-1133">Transmembrane helix</keyword>
<evidence type="ECO:0000259" key="7">
    <source>
        <dbReference type="Pfam" id="PF08159"/>
    </source>
</evidence>
<evidence type="ECO:0000313" key="9">
    <source>
        <dbReference type="EMBL" id="KAF1944402.1"/>
    </source>
</evidence>
<dbReference type="PANTHER" id="PTHR12202">
    <property type="entry name" value="ESF1 HOMOLOG"/>
    <property type="match status" value="1"/>
</dbReference>
<dbReference type="GO" id="GO:0005730">
    <property type="term" value="C:nucleolus"/>
    <property type="evidence" value="ECO:0007669"/>
    <property type="project" value="UniProtKB-SubCell"/>
</dbReference>
<name>A0A6A5SXF7_9PLEO</name>
<proteinExistence type="inferred from homology"/>
<evidence type="ECO:0000256" key="6">
    <source>
        <dbReference type="SAM" id="Phobius"/>
    </source>
</evidence>
<feature type="compositionally biased region" description="Basic and acidic residues" evidence="5">
    <location>
        <begin position="656"/>
        <end position="668"/>
    </location>
</feature>
<feature type="transmembrane region" description="Helical" evidence="6">
    <location>
        <begin position="841"/>
        <end position="864"/>
    </location>
</feature>
<feature type="domain" description="ESF1 RRM" evidence="8">
    <location>
        <begin position="168"/>
        <end position="322"/>
    </location>
</feature>
<protein>
    <submittedName>
        <fullName evidence="9">Uncharacterized protein</fullName>
    </submittedName>
</protein>
<dbReference type="InterPro" id="IPR039754">
    <property type="entry name" value="Esf1"/>
</dbReference>
<keyword evidence="4" id="KW-0539">Nucleus</keyword>
<evidence type="ECO:0000256" key="5">
    <source>
        <dbReference type="SAM" id="MobiDB-lite"/>
    </source>
</evidence>
<feature type="compositionally biased region" description="Basic and acidic residues" evidence="5">
    <location>
        <begin position="465"/>
        <end position="490"/>
    </location>
</feature>
<keyword evidence="3" id="KW-0175">Coiled coil</keyword>
<feature type="compositionally biased region" description="Polar residues" evidence="5">
    <location>
        <begin position="229"/>
        <end position="247"/>
    </location>
</feature>
<feature type="compositionally biased region" description="Basic and acidic residues" evidence="5">
    <location>
        <begin position="420"/>
        <end position="431"/>
    </location>
</feature>
<feature type="transmembrane region" description="Helical" evidence="6">
    <location>
        <begin position="1004"/>
        <end position="1024"/>
    </location>
</feature>
<dbReference type="Proteomes" id="UP000800038">
    <property type="component" value="Unassembled WGS sequence"/>
</dbReference>
<dbReference type="AlphaFoldDB" id="A0A6A5SXF7"/>
<dbReference type="Pfam" id="PF25121">
    <property type="entry name" value="RRM_ESF1"/>
    <property type="match status" value="1"/>
</dbReference>
<dbReference type="Pfam" id="PF08159">
    <property type="entry name" value="NUC153"/>
    <property type="match status" value="1"/>
</dbReference>
<comment type="similarity">
    <text evidence="2">Belongs to the ESF1 family.</text>
</comment>
<organism evidence="9 10">
    <name type="scientific">Clathrospora elynae</name>
    <dbReference type="NCBI Taxonomy" id="706981"/>
    <lineage>
        <taxon>Eukaryota</taxon>
        <taxon>Fungi</taxon>
        <taxon>Dikarya</taxon>
        <taxon>Ascomycota</taxon>
        <taxon>Pezizomycotina</taxon>
        <taxon>Dothideomycetes</taxon>
        <taxon>Pleosporomycetidae</taxon>
        <taxon>Pleosporales</taxon>
        <taxon>Diademaceae</taxon>
        <taxon>Clathrospora</taxon>
    </lineage>
</organism>
<feature type="region of interest" description="Disordered" evidence="5">
    <location>
        <begin position="638"/>
        <end position="668"/>
    </location>
</feature>
<feature type="compositionally biased region" description="Acidic residues" evidence="5">
    <location>
        <begin position="491"/>
        <end position="511"/>
    </location>
</feature>
<evidence type="ECO:0000313" key="10">
    <source>
        <dbReference type="Proteomes" id="UP000800038"/>
    </source>
</evidence>
<feature type="transmembrane region" description="Helical" evidence="6">
    <location>
        <begin position="954"/>
        <end position="981"/>
    </location>
</feature>
<feature type="compositionally biased region" description="Basic and acidic residues" evidence="5">
    <location>
        <begin position="99"/>
        <end position="130"/>
    </location>
</feature>
<keyword evidence="6" id="KW-0812">Transmembrane</keyword>
<dbReference type="PANTHER" id="PTHR12202:SF0">
    <property type="entry name" value="ESF1 HOMOLOG"/>
    <property type="match status" value="1"/>
</dbReference>
<feature type="compositionally biased region" description="Acidic residues" evidence="5">
    <location>
        <begin position="134"/>
        <end position="152"/>
    </location>
</feature>
<evidence type="ECO:0000256" key="2">
    <source>
        <dbReference type="ARBA" id="ARBA00009087"/>
    </source>
</evidence>
<evidence type="ECO:0000256" key="1">
    <source>
        <dbReference type="ARBA" id="ARBA00004604"/>
    </source>
</evidence>
<feature type="transmembrane region" description="Helical" evidence="6">
    <location>
        <begin position="705"/>
        <end position="731"/>
    </location>
</feature>
<feature type="region of interest" description="Disordered" evidence="5">
    <location>
        <begin position="361"/>
        <end position="562"/>
    </location>
</feature>
<gene>
    <name evidence="9" type="ORF">EJ02DRAFT_501516</name>
</gene>
<feature type="transmembrane region" description="Helical" evidence="6">
    <location>
        <begin position="805"/>
        <end position="829"/>
    </location>
</feature>
<keyword evidence="10" id="KW-1185">Reference proteome</keyword>
<keyword evidence="6" id="KW-0472">Membrane</keyword>